<dbReference type="Pfam" id="PF00732">
    <property type="entry name" value="GMC_oxred_N"/>
    <property type="match status" value="1"/>
</dbReference>
<evidence type="ECO:0000313" key="7">
    <source>
        <dbReference type="Proteomes" id="UP001501074"/>
    </source>
</evidence>
<sequence>MAISTPRHVDAWSSLVAAAADSAGLKMNPDYNSGVNDGLGSVQSNIRDGSRHSVLDGYLNPALGRKNLTVVTGARVDKIQFEGTTATGVEVSGSVTGVLKAQRAVVLTAGALRSPQILLRSGVGPVEHLREAGVRVVHDLPGVGQNLQDHPLITGAWTTTLPIGGPGVTPERQYELLRRGPLSTNFQISAWHRLAAEALAPDVQFSFVSYPVSAGGEPRTPTSVIVAVAMLLNPHSRGQVKLRSADPAERPWVDLGILSDDRDLRTLAEGLNWLREKMFRETTLAEHVGEPIRPPADSDMDAYVRENATSSWHFAGTCRIGDDPHAVVRPDLAVHGLQGLYVADASVMPTVPRGNPQAPTIMIAERAATFIRFSS</sequence>
<dbReference type="PROSITE" id="PS00624">
    <property type="entry name" value="GMC_OXRED_2"/>
    <property type="match status" value="1"/>
</dbReference>
<dbReference type="InterPro" id="IPR000172">
    <property type="entry name" value="GMC_OxRdtase_N"/>
</dbReference>
<dbReference type="PANTHER" id="PTHR11552:SF147">
    <property type="entry name" value="CHOLINE DEHYDROGENASE, MITOCHONDRIAL"/>
    <property type="match status" value="1"/>
</dbReference>
<dbReference type="Gene3D" id="3.30.410.40">
    <property type="match status" value="1"/>
</dbReference>
<evidence type="ECO:0000259" key="5">
    <source>
        <dbReference type="PROSITE" id="PS00624"/>
    </source>
</evidence>
<organism evidence="6 7">
    <name type="scientific">Kineosporia mesophila</name>
    <dbReference type="NCBI Taxonomy" id="566012"/>
    <lineage>
        <taxon>Bacteria</taxon>
        <taxon>Bacillati</taxon>
        <taxon>Actinomycetota</taxon>
        <taxon>Actinomycetes</taxon>
        <taxon>Kineosporiales</taxon>
        <taxon>Kineosporiaceae</taxon>
        <taxon>Kineosporia</taxon>
    </lineage>
</organism>
<dbReference type="Pfam" id="PF05199">
    <property type="entry name" value="GMC_oxred_C"/>
    <property type="match status" value="1"/>
</dbReference>
<name>A0ABP6ZPT0_9ACTN</name>
<keyword evidence="3" id="KW-0285">Flavoprotein</keyword>
<dbReference type="Gene3D" id="3.50.50.60">
    <property type="entry name" value="FAD/NAD(P)-binding domain"/>
    <property type="match status" value="1"/>
</dbReference>
<dbReference type="InterPro" id="IPR036188">
    <property type="entry name" value="FAD/NAD-bd_sf"/>
</dbReference>
<dbReference type="SUPFAM" id="SSF54373">
    <property type="entry name" value="FAD-linked reductases, C-terminal domain"/>
    <property type="match status" value="1"/>
</dbReference>
<keyword evidence="7" id="KW-1185">Reference proteome</keyword>
<comment type="caution">
    <text evidence="6">The sequence shown here is derived from an EMBL/GenBank/DDBJ whole genome shotgun (WGS) entry which is preliminary data.</text>
</comment>
<proteinExistence type="inferred from homology"/>
<dbReference type="Proteomes" id="UP001501074">
    <property type="component" value="Unassembled WGS sequence"/>
</dbReference>
<evidence type="ECO:0000256" key="1">
    <source>
        <dbReference type="ARBA" id="ARBA00001974"/>
    </source>
</evidence>
<evidence type="ECO:0000313" key="6">
    <source>
        <dbReference type="EMBL" id="GAA3614162.1"/>
    </source>
</evidence>
<comment type="similarity">
    <text evidence="2">Belongs to the GMC oxidoreductase family.</text>
</comment>
<accession>A0ABP6ZPT0</accession>
<evidence type="ECO:0000256" key="2">
    <source>
        <dbReference type="ARBA" id="ARBA00010790"/>
    </source>
</evidence>
<comment type="cofactor">
    <cofactor evidence="1">
        <name>FAD</name>
        <dbReference type="ChEBI" id="CHEBI:57692"/>
    </cofactor>
</comment>
<evidence type="ECO:0000256" key="3">
    <source>
        <dbReference type="ARBA" id="ARBA00022630"/>
    </source>
</evidence>
<dbReference type="InterPro" id="IPR012132">
    <property type="entry name" value="GMC_OxRdtase"/>
</dbReference>
<dbReference type="InterPro" id="IPR007867">
    <property type="entry name" value="GMC_OxRtase_C"/>
</dbReference>
<reference evidence="7" key="1">
    <citation type="journal article" date="2019" name="Int. J. Syst. Evol. Microbiol.">
        <title>The Global Catalogue of Microorganisms (GCM) 10K type strain sequencing project: providing services to taxonomists for standard genome sequencing and annotation.</title>
        <authorList>
            <consortium name="The Broad Institute Genomics Platform"/>
            <consortium name="The Broad Institute Genome Sequencing Center for Infectious Disease"/>
            <person name="Wu L."/>
            <person name="Ma J."/>
        </authorList>
    </citation>
    <scope>NUCLEOTIDE SEQUENCE [LARGE SCALE GENOMIC DNA]</scope>
    <source>
        <strain evidence="7">JCM 16902</strain>
    </source>
</reference>
<dbReference type="SUPFAM" id="SSF51905">
    <property type="entry name" value="FAD/NAD(P)-binding domain"/>
    <property type="match status" value="1"/>
</dbReference>
<feature type="domain" description="Glucose-methanol-choline oxidoreductase N-terminal" evidence="5">
    <location>
        <begin position="110"/>
        <end position="124"/>
    </location>
</feature>
<evidence type="ECO:0000256" key="4">
    <source>
        <dbReference type="ARBA" id="ARBA00022827"/>
    </source>
</evidence>
<dbReference type="PANTHER" id="PTHR11552">
    <property type="entry name" value="GLUCOSE-METHANOL-CHOLINE GMC OXIDOREDUCTASE"/>
    <property type="match status" value="1"/>
</dbReference>
<dbReference type="EMBL" id="BAAAZO010000005">
    <property type="protein sequence ID" value="GAA3614162.1"/>
    <property type="molecule type" value="Genomic_DNA"/>
</dbReference>
<protein>
    <recommendedName>
        <fullName evidence="5">Glucose-methanol-choline oxidoreductase N-terminal domain-containing protein</fullName>
    </recommendedName>
</protein>
<keyword evidence="4" id="KW-0274">FAD</keyword>
<gene>
    <name evidence="6" type="ORF">GCM10022223_33000</name>
</gene>